<dbReference type="Pfam" id="PF00109">
    <property type="entry name" value="ketoacyl-synt"/>
    <property type="match status" value="1"/>
</dbReference>
<feature type="domain" description="Ketosynthase family 3 (KS3)" evidence="5">
    <location>
        <begin position="28"/>
        <end position="457"/>
    </location>
</feature>
<dbReference type="InterPro" id="IPR032821">
    <property type="entry name" value="PKS_assoc"/>
</dbReference>
<dbReference type="InterPro" id="IPR014031">
    <property type="entry name" value="Ketoacyl_synth_C"/>
</dbReference>
<dbReference type="Pfam" id="PF02801">
    <property type="entry name" value="Ketoacyl-synt_C"/>
    <property type="match status" value="1"/>
</dbReference>
<dbReference type="InterPro" id="IPR050091">
    <property type="entry name" value="PKS_NRPS_Biosynth_Enz"/>
</dbReference>
<proteinExistence type="inferred from homology"/>
<evidence type="ECO:0000256" key="3">
    <source>
        <dbReference type="RuleBase" id="RU003694"/>
    </source>
</evidence>
<dbReference type="SMART" id="SM00825">
    <property type="entry name" value="PKS_KS"/>
    <property type="match status" value="1"/>
</dbReference>
<dbReference type="Gene3D" id="3.40.47.10">
    <property type="match status" value="1"/>
</dbReference>
<dbReference type="GO" id="GO:0006633">
    <property type="term" value="P:fatty acid biosynthetic process"/>
    <property type="evidence" value="ECO:0007669"/>
    <property type="project" value="TreeGrafter"/>
</dbReference>
<dbReference type="InterPro" id="IPR014030">
    <property type="entry name" value="Ketoacyl_synth_N"/>
</dbReference>
<dbReference type="RefSeq" id="WP_189984820.1">
    <property type="nucleotide sequence ID" value="NZ_BNBF01000018.1"/>
</dbReference>
<dbReference type="GO" id="GO:0004312">
    <property type="term" value="F:fatty acid synthase activity"/>
    <property type="evidence" value="ECO:0007669"/>
    <property type="project" value="TreeGrafter"/>
</dbReference>
<keyword evidence="7" id="KW-1185">Reference proteome</keyword>
<evidence type="ECO:0000313" key="7">
    <source>
        <dbReference type="Proteomes" id="UP000619355"/>
    </source>
</evidence>
<organism evidence="6 7">
    <name type="scientific">Streptomyces capoamus</name>
    <dbReference type="NCBI Taxonomy" id="68183"/>
    <lineage>
        <taxon>Bacteria</taxon>
        <taxon>Bacillati</taxon>
        <taxon>Actinomycetota</taxon>
        <taxon>Actinomycetes</taxon>
        <taxon>Kitasatosporales</taxon>
        <taxon>Streptomycetaceae</taxon>
        <taxon>Streptomyces</taxon>
    </lineage>
</organism>
<dbReference type="EMBL" id="BNBF01000018">
    <property type="protein sequence ID" value="GHG63556.1"/>
    <property type="molecule type" value="Genomic_DNA"/>
</dbReference>
<dbReference type="PANTHER" id="PTHR43775">
    <property type="entry name" value="FATTY ACID SYNTHASE"/>
    <property type="match status" value="1"/>
</dbReference>
<comment type="caution">
    <text evidence="6">The sequence shown here is derived from an EMBL/GenBank/DDBJ whole genome shotgun (WGS) entry which is preliminary data.</text>
</comment>
<accession>A0A919EZP5</accession>
<name>A0A919EZP5_9ACTN</name>
<sequence length="485" mass="51138">MKDYIESLQQLSKSQLVLLLARQRRQETERIAVVGMACRFPGGIDGPQQYWEALHAGRSVLAERGGIPKDSTGRPRWNVAAPDLAPLAGLLAQGAYLDAVDVFDAERFGIPDEEARHMDPQQRLLLTCAAEALEDAAPFDRAETRVGVFAGVSTVEYSFAALRNGLGVEGLSPYMGTGGALSATAARVATGLGLNGPVLTVDTACSSALTATHLATSALRRGECDVAIVGACHLTLAPFTAGVFEQAGMLSPTGRSRPFDSEADGHVRGEGCGVLVLRRERDAEAAGDRPYALIKGSSVYQHGDRPAMAAVSSVAQRRVMAQALRDAAVDPHQVQYIEAQANGSKLGGVIEAEAIAETYRRATADAPPLYLGSAKANLGYLETASGAAGLIKTALALRNRVIPPQPGIDTPDPAVPWDRTGLRLPRTAVPWPQTGSPTAAVSAFGFTGTNAHVLMEGAADPEPRPAPRGTAGRGRRHWSDDNIWS</sequence>
<keyword evidence="3" id="KW-0808">Transferase</keyword>
<dbReference type="CDD" id="cd00833">
    <property type="entry name" value="PKS"/>
    <property type="match status" value="1"/>
</dbReference>
<evidence type="ECO:0000256" key="2">
    <source>
        <dbReference type="ARBA" id="ARBA00022553"/>
    </source>
</evidence>
<protein>
    <recommendedName>
        <fullName evidence="5">Ketosynthase family 3 (KS3) domain-containing protein</fullName>
    </recommendedName>
</protein>
<evidence type="ECO:0000256" key="1">
    <source>
        <dbReference type="ARBA" id="ARBA00022450"/>
    </source>
</evidence>
<dbReference type="Proteomes" id="UP000619355">
    <property type="component" value="Unassembled WGS sequence"/>
</dbReference>
<evidence type="ECO:0000259" key="5">
    <source>
        <dbReference type="PROSITE" id="PS52004"/>
    </source>
</evidence>
<dbReference type="AlphaFoldDB" id="A0A919EZP5"/>
<dbReference type="PANTHER" id="PTHR43775:SF37">
    <property type="entry name" value="SI:DKEY-61P9.11"/>
    <property type="match status" value="1"/>
</dbReference>
<gene>
    <name evidence="6" type="ORF">GCM10018980_54240</name>
</gene>
<dbReference type="SUPFAM" id="SSF53901">
    <property type="entry name" value="Thiolase-like"/>
    <property type="match status" value="1"/>
</dbReference>
<dbReference type="PROSITE" id="PS52004">
    <property type="entry name" value="KS3_2"/>
    <property type="match status" value="1"/>
</dbReference>
<dbReference type="InterPro" id="IPR020841">
    <property type="entry name" value="PKS_Beta-ketoAc_synthase_dom"/>
</dbReference>
<evidence type="ECO:0000256" key="4">
    <source>
        <dbReference type="SAM" id="MobiDB-lite"/>
    </source>
</evidence>
<evidence type="ECO:0000313" key="6">
    <source>
        <dbReference type="EMBL" id="GHG63556.1"/>
    </source>
</evidence>
<feature type="region of interest" description="Disordered" evidence="4">
    <location>
        <begin position="457"/>
        <end position="485"/>
    </location>
</feature>
<comment type="similarity">
    <text evidence="3">Belongs to the thiolase-like superfamily. Beta-ketoacyl-ACP synthases family.</text>
</comment>
<keyword evidence="1" id="KW-0596">Phosphopantetheine</keyword>
<dbReference type="Pfam" id="PF16197">
    <property type="entry name" value="KAsynt_C_assoc"/>
    <property type="match status" value="1"/>
</dbReference>
<reference evidence="7" key="1">
    <citation type="journal article" date="2019" name="Int. J. Syst. Evol. Microbiol.">
        <title>The Global Catalogue of Microorganisms (GCM) 10K type strain sequencing project: providing services to taxonomists for standard genome sequencing and annotation.</title>
        <authorList>
            <consortium name="The Broad Institute Genomics Platform"/>
            <consortium name="The Broad Institute Genome Sequencing Center for Infectious Disease"/>
            <person name="Wu L."/>
            <person name="Ma J."/>
        </authorList>
    </citation>
    <scope>NUCLEOTIDE SEQUENCE [LARGE SCALE GENOMIC DNA]</scope>
    <source>
        <strain evidence="7">JCM 4253</strain>
    </source>
</reference>
<dbReference type="InterPro" id="IPR016039">
    <property type="entry name" value="Thiolase-like"/>
</dbReference>
<keyword evidence="2" id="KW-0597">Phosphoprotein</keyword>